<comment type="caution">
    <text evidence="2">The sequence shown here is derived from an EMBL/GenBank/DDBJ whole genome shotgun (WGS) entry which is preliminary data.</text>
</comment>
<gene>
    <name evidence="2" type="ORF">HNQ39_004794</name>
</gene>
<feature type="domain" description="YdhG-like" evidence="1">
    <location>
        <begin position="24"/>
        <end position="127"/>
    </location>
</feature>
<name>A0A7W9SUA7_ARMRO</name>
<evidence type="ECO:0000313" key="2">
    <source>
        <dbReference type="EMBL" id="MBB6052962.1"/>
    </source>
</evidence>
<dbReference type="EMBL" id="JACHGW010000005">
    <property type="protein sequence ID" value="MBB6052962.1"/>
    <property type="molecule type" value="Genomic_DNA"/>
</dbReference>
<evidence type="ECO:0000313" key="3">
    <source>
        <dbReference type="Proteomes" id="UP000520814"/>
    </source>
</evidence>
<dbReference type="Pfam" id="PF08818">
    <property type="entry name" value="DUF1801"/>
    <property type="match status" value="1"/>
</dbReference>
<protein>
    <recommendedName>
        <fullName evidence="1">YdhG-like domain-containing protein</fullName>
    </recommendedName>
</protein>
<keyword evidence="3" id="KW-1185">Reference proteome</keyword>
<dbReference type="SUPFAM" id="SSF159888">
    <property type="entry name" value="YdhG-like"/>
    <property type="match status" value="1"/>
</dbReference>
<dbReference type="AlphaFoldDB" id="A0A7W9SUA7"/>
<proteinExistence type="predicted"/>
<dbReference type="RefSeq" id="WP_184202792.1">
    <property type="nucleotide sequence ID" value="NZ_JACHGW010000005.1"/>
</dbReference>
<evidence type="ECO:0000259" key="1">
    <source>
        <dbReference type="Pfam" id="PF08818"/>
    </source>
</evidence>
<dbReference type="Proteomes" id="UP000520814">
    <property type="component" value="Unassembled WGS sequence"/>
</dbReference>
<dbReference type="InterPro" id="IPR014922">
    <property type="entry name" value="YdhG-like"/>
</dbReference>
<sequence>MELKTKVSDASVDAFLATLDSELRRADSEVVSELMQAATGAEAKLWGTNIIGFGHYRYKCSKGKPTDWMQIAFAPRKDKVTLYLMGMDENAELLSRLGKHTRGGGCLHIKKLSDVDIDVLKELIERSVALAVERSI</sequence>
<organism evidence="2 3">
    <name type="scientific">Armatimonas rosea</name>
    <dbReference type="NCBI Taxonomy" id="685828"/>
    <lineage>
        <taxon>Bacteria</taxon>
        <taxon>Bacillati</taxon>
        <taxon>Armatimonadota</taxon>
        <taxon>Armatimonadia</taxon>
        <taxon>Armatimonadales</taxon>
        <taxon>Armatimonadaceae</taxon>
        <taxon>Armatimonas</taxon>
    </lineage>
</organism>
<accession>A0A7W9SUA7</accession>
<reference evidence="2 3" key="1">
    <citation type="submission" date="2020-08" db="EMBL/GenBank/DDBJ databases">
        <title>Genomic Encyclopedia of Type Strains, Phase IV (KMG-IV): sequencing the most valuable type-strain genomes for metagenomic binning, comparative biology and taxonomic classification.</title>
        <authorList>
            <person name="Goeker M."/>
        </authorList>
    </citation>
    <scope>NUCLEOTIDE SEQUENCE [LARGE SCALE GENOMIC DNA]</scope>
    <source>
        <strain evidence="2 3">DSM 23562</strain>
    </source>
</reference>